<dbReference type="GO" id="GO:0003677">
    <property type="term" value="F:DNA binding"/>
    <property type="evidence" value="ECO:0007669"/>
    <property type="project" value="UniProtKB-KW"/>
</dbReference>
<protein>
    <submittedName>
        <fullName evidence="6">LysR family transcriptional regulator</fullName>
    </submittedName>
</protein>
<evidence type="ECO:0000256" key="4">
    <source>
        <dbReference type="ARBA" id="ARBA00023163"/>
    </source>
</evidence>
<evidence type="ECO:0000256" key="3">
    <source>
        <dbReference type="ARBA" id="ARBA00023125"/>
    </source>
</evidence>
<dbReference type="SUPFAM" id="SSF46785">
    <property type="entry name" value="Winged helix' DNA-binding domain"/>
    <property type="match status" value="1"/>
</dbReference>
<evidence type="ECO:0000259" key="5">
    <source>
        <dbReference type="PROSITE" id="PS50931"/>
    </source>
</evidence>
<evidence type="ECO:0000256" key="2">
    <source>
        <dbReference type="ARBA" id="ARBA00023015"/>
    </source>
</evidence>
<dbReference type="Proteomes" id="UP000655523">
    <property type="component" value="Unassembled WGS sequence"/>
</dbReference>
<dbReference type="Gene3D" id="3.40.190.290">
    <property type="match status" value="1"/>
</dbReference>
<dbReference type="Pfam" id="PF03466">
    <property type="entry name" value="LysR_substrate"/>
    <property type="match status" value="1"/>
</dbReference>
<organism evidence="6 7">
    <name type="scientific">Paraburkholderia elongata</name>
    <dbReference type="NCBI Taxonomy" id="2675747"/>
    <lineage>
        <taxon>Bacteria</taxon>
        <taxon>Pseudomonadati</taxon>
        <taxon>Pseudomonadota</taxon>
        <taxon>Betaproteobacteria</taxon>
        <taxon>Burkholderiales</taxon>
        <taxon>Burkholderiaceae</taxon>
        <taxon>Paraburkholderia</taxon>
    </lineage>
</organism>
<reference evidence="6 7" key="1">
    <citation type="submission" date="2019-11" db="EMBL/GenBank/DDBJ databases">
        <title>Metabolism of dissolved organic matter in forest soils.</title>
        <authorList>
            <person name="Cyle K.T."/>
            <person name="Wilhelm R.C."/>
            <person name="Martinez C.E."/>
        </authorList>
    </citation>
    <scope>NUCLEOTIDE SEQUENCE [LARGE SCALE GENOMIC DNA]</scope>
    <source>
        <strain evidence="6 7">5N</strain>
    </source>
</reference>
<dbReference type="InterPro" id="IPR005119">
    <property type="entry name" value="LysR_subst-bd"/>
</dbReference>
<evidence type="ECO:0000313" key="6">
    <source>
        <dbReference type="EMBL" id="NPT55369.1"/>
    </source>
</evidence>
<name>A0A972NNB7_9BURK</name>
<dbReference type="Pfam" id="PF00126">
    <property type="entry name" value="HTH_1"/>
    <property type="match status" value="1"/>
</dbReference>
<dbReference type="PANTHER" id="PTHR30537:SF5">
    <property type="entry name" value="HTH-TYPE TRANSCRIPTIONAL ACTIVATOR TTDR-RELATED"/>
    <property type="match status" value="1"/>
</dbReference>
<keyword evidence="4" id="KW-0804">Transcription</keyword>
<comment type="similarity">
    <text evidence="1">Belongs to the LysR transcriptional regulatory family.</text>
</comment>
<dbReference type="PANTHER" id="PTHR30537">
    <property type="entry name" value="HTH-TYPE TRANSCRIPTIONAL REGULATOR"/>
    <property type="match status" value="1"/>
</dbReference>
<feature type="domain" description="HTH lysR-type" evidence="5">
    <location>
        <begin position="49"/>
        <end position="104"/>
    </location>
</feature>
<accession>A0A972NNB7</accession>
<keyword evidence="7" id="KW-1185">Reference proteome</keyword>
<dbReference type="InterPro" id="IPR058163">
    <property type="entry name" value="LysR-type_TF_proteobact-type"/>
</dbReference>
<evidence type="ECO:0000313" key="7">
    <source>
        <dbReference type="Proteomes" id="UP000655523"/>
    </source>
</evidence>
<dbReference type="InterPro" id="IPR036390">
    <property type="entry name" value="WH_DNA-bd_sf"/>
</dbReference>
<dbReference type="SUPFAM" id="SSF53850">
    <property type="entry name" value="Periplasmic binding protein-like II"/>
    <property type="match status" value="1"/>
</dbReference>
<comment type="caution">
    <text evidence="6">The sequence shown here is derived from an EMBL/GenBank/DDBJ whole genome shotgun (WGS) entry which is preliminary data.</text>
</comment>
<dbReference type="AlphaFoldDB" id="A0A972NNB7"/>
<proteinExistence type="inferred from homology"/>
<dbReference type="InterPro" id="IPR000847">
    <property type="entry name" value="LysR_HTH_N"/>
</dbReference>
<keyword evidence="2" id="KW-0805">Transcription regulation</keyword>
<dbReference type="InterPro" id="IPR036388">
    <property type="entry name" value="WH-like_DNA-bd_sf"/>
</dbReference>
<dbReference type="GO" id="GO:0003700">
    <property type="term" value="F:DNA-binding transcription factor activity"/>
    <property type="evidence" value="ECO:0007669"/>
    <property type="project" value="InterPro"/>
</dbReference>
<dbReference type="Gene3D" id="1.10.10.10">
    <property type="entry name" value="Winged helix-like DNA-binding domain superfamily/Winged helix DNA-binding domain"/>
    <property type="match status" value="1"/>
</dbReference>
<dbReference type="PROSITE" id="PS50931">
    <property type="entry name" value="HTH_LYSR"/>
    <property type="match status" value="1"/>
</dbReference>
<sequence>MSGMLCLIYMKTSRSTAAQPVSIKHLENVMVDATGKNANQQNGKSMDHLALIEAFVAVARFESFTKAASHLKISPGALSRAISNLEAHTQVTLFHRSTRHVALAEDAREYLALCVETLERLRDGEQRLLSERNEPKGVLRVVAHPIAIEAGLTQVIGQYQHDAPDVSVIVSTSSEPLKLEHGTCDVAVCPPGHILDGRAVYRPLLRSPVLLVASRTYLDRHRSHRSPLDFAKHVLVLCGTDTAATADLRFERDAGVARMAGAAVTMVVDAASVIRLALSGFGMALVPEVLVSRYLEEGRLQLVVPGYEVDREPAELGVGFIRNKTVPRRTRNFIDACVAHFRSIDNANPRARIELAA</sequence>
<gene>
    <name evidence="6" type="ORF">GNZ13_12355</name>
</gene>
<keyword evidence="3" id="KW-0238">DNA-binding</keyword>
<evidence type="ECO:0000256" key="1">
    <source>
        <dbReference type="ARBA" id="ARBA00009437"/>
    </source>
</evidence>
<dbReference type="EMBL" id="WOEZ01000058">
    <property type="protein sequence ID" value="NPT55369.1"/>
    <property type="molecule type" value="Genomic_DNA"/>
</dbReference>